<keyword evidence="3" id="KW-0804">Transcription</keyword>
<dbReference type="InterPro" id="IPR036390">
    <property type="entry name" value="WH_DNA-bd_sf"/>
</dbReference>
<gene>
    <name evidence="4" type="ORF">INS88_07455</name>
</gene>
<dbReference type="Pfam" id="PF01022">
    <property type="entry name" value="HTH_5"/>
    <property type="match status" value="1"/>
</dbReference>
<keyword evidence="2" id="KW-0238">DNA-binding</keyword>
<reference evidence="4 5" key="1">
    <citation type="submission" date="2020-10" db="EMBL/GenBank/DDBJ databases">
        <title>Trueperella pecoris sp. nov. isolated from bovine and porcine specimens.</title>
        <authorList>
            <person name="Schoenecker L."/>
            <person name="Schnydrig P."/>
            <person name="Brodard I."/>
            <person name="Thomann A."/>
            <person name="Hemphill A."/>
            <person name="Rodriguez-Campos S."/>
            <person name="Perreten V."/>
            <person name="Jores J."/>
            <person name="Kittl S."/>
        </authorList>
    </citation>
    <scope>NUCLEOTIDE SEQUENCE [LARGE SCALE GENOMIC DNA]</scope>
    <source>
        <strain evidence="4 5">15A0121</strain>
    </source>
</reference>
<accession>A0A7M1QUS7</accession>
<keyword evidence="1" id="KW-0805">Transcription regulation</keyword>
<name>A0A7M1QUS7_9ACTO</name>
<proteinExistence type="predicted"/>
<dbReference type="InterPro" id="IPR001845">
    <property type="entry name" value="HTH_ArsR_DNA-bd_dom"/>
</dbReference>
<dbReference type="InterPro" id="IPR011991">
    <property type="entry name" value="ArsR-like_HTH"/>
</dbReference>
<dbReference type="PANTHER" id="PTHR43132">
    <property type="entry name" value="ARSENICAL RESISTANCE OPERON REPRESSOR ARSR-RELATED"/>
    <property type="match status" value="1"/>
</dbReference>
<dbReference type="PRINTS" id="PR00778">
    <property type="entry name" value="HTHARSR"/>
</dbReference>
<dbReference type="AlphaFoldDB" id="A0A7M1QUS7"/>
<dbReference type="InterPro" id="IPR036388">
    <property type="entry name" value="WH-like_DNA-bd_sf"/>
</dbReference>
<dbReference type="RefSeq" id="WP_193327128.1">
    <property type="nucleotide sequence ID" value="NZ_CP053291.1"/>
</dbReference>
<organism evidence="4 5">
    <name type="scientific">Trueperella pecoris</name>
    <dbReference type="NCBI Taxonomy" id="2733571"/>
    <lineage>
        <taxon>Bacteria</taxon>
        <taxon>Bacillati</taxon>
        <taxon>Actinomycetota</taxon>
        <taxon>Actinomycetes</taxon>
        <taxon>Actinomycetales</taxon>
        <taxon>Actinomycetaceae</taxon>
        <taxon>Trueperella</taxon>
    </lineage>
</organism>
<evidence type="ECO:0000313" key="5">
    <source>
        <dbReference type="Proteomes" id="UP000595053"/>
    </source>
</evidence>
<dbReference type="SUPFAM" id="SSF46785">
    <property type="entry name" value="Winged helix' DNA-binding domain"/>
    <property type="match status" value="1"/>
</dbReference>
<evidence type="ECO:0000256" key="1">
    <source>
        <dbReference type="ARBA" id="ARBA00023015"/>
    </source>
</evidence>
<evidence type="ECO:0000313" key="4">
    <source>
        <dbReference type="EMBL" id="QOR45115.1"/>
    </source>
</evidence>
<dbReference type="GO" id="GO:0003677">
    <property type="term" value="F:DNA binding"/>
    <property type="evidence" value="ECO:0007669"/>
    <property type="project" value="UniProtKB-KW"/>
</dbReference>
<dbReference type="InterPro" id="IPR051011">
    <property type="entry name" value="Metal_resp_trans_reg"/>
</dbReference>
<dbReference type="EMBL" id="CP063213">
    <property type="protein sequence ID" value="QOR45115.1"/>
    <property type="molecule type" value="Genomic_DNA"/>
</dbReference>
<dbReference type="NCBIfam" id="NF033788">
    <property type="entry name" value="HTH_metalloreg"/>
    <property type="match status" value="1"/>
</dbReference>
<evidence type="ECO:0000256" key="2">
    <source>
        <dbReference type="ARBA" id="ARBA00023125"/>
    </source>
</evidence>
<evidence type="ECO:0000256" key="3">
    <source>
        <dbReference type="ARBA" id="ARBA00023163"/>
    </source>
</evidence>
<dbReference type="Proteomes" id="UP000595053">
    <property type="component" value="Chromosome"/>
</dbReference>
<dbReference type="GO" id="GO:0003700">
    <property type="term" value="F:DNA-binding transcription factor activity"/>
    <property type="evidence" value="ECO:0007669"/>
    <property type="project" value="InterPro"/>
</dbReference>
<dbReference type="SMART" id="SM00418">
    <property type="entry name" value="HTH_ARSR"/>
    <property type="match status" value="1"/>
</dbReference>
<dbReference type="Gene3D" id="1.10.10.10">
    <property type="entry name" value="Winged helix-like DNA-binding domain superfamily/Winged helix DNA-binding domain"/>
    <property type="match status" value="1"/>
</dbReference>
<keyword evidence="5" id="KW-1185">Reference proteome</keyword>
<protein>
    <submittedName>
        <fullName evidence="4">Helix-turn-helix transcriptional regulator</fullName>
    </submittedName>
</protein>
<dbReference type="PANTHER" id="PTHR43132:SF2">
    <property type="entry name" value="ARSENICAL RESISTANCE OPERON REPRESSOR ARSR-RELATED"/>
    <property type="match status" value="1"/>
</dbReference>
<dbReference type="PROSITE" id="PS50987">
    <property type="entry name" value="HTH_ARSR_2"/>
    <property type="match status" value="1"/>
</dbReference>
<accession>A0A8A5U3P4</accession>
<dbReference type="CDD" id="cd00090">
    <property type="entry name" value="HTH_ARSR"/>
    <property type="match status" value="1"/>
</dbReference>
<sequence length="100" mass="10550">MDDATAPDGVVDTIGEAAALLSAVADPIRLGLLTQLCKGPACVCNLQTSPPVPDNLLSYHLRVLRDAGLVTSTRRGRWVDYSLTEGALARLHAALPSEAR</sequence>